<dbReference type="RefSeq" id="WP_214432841.1">
    <property type="nucleotide sequence ID" value="NZ_CAWPUQ010000287.1"/>
</dbReference>
<keyword evidence="18" id="KW-1185">Reference proteome</keyword>
<keyword evidence="7" id="KW-0645">Protease</keyword>
<evidence type="ECO:0000256" key="12">
    <source>
        <dbReference type="SAM" id="Phobius"/>
    </source>
</evidence>
<dbReference type="Gene3D" id="1.20.1560.10">
    <property type="entry name" value="ABC transporter type 1, transmembrane domain"/>
    <property type="match status" value="1"/>
</dbReference>
<dbReference type="GO" id="GO:0005524">
    <property type="term" value="F:ATP binding"/>
    <property type="evidence" value="ECO:0007669"/>
    <property type="project" value="UniProtKB-KW"/>
</dbReference>
<feature type="transmembrane region" description="Helical" evidence="12">
    <location>
        <begin position="517"/>
        <end position="537"/>
    </location>
</feature>
<dbReference type="InterPro" id="IPR027417">
    <property type="entry name" value="P-loop_NTPase"/>
</dbReference>
<keyword evidence="3" id="KW-1003">Cell membrane</keyword>
<dbReference type="Pfam" id="PF00005">
    <property type="entry name" value="ABC_tran"/>
    <property type="match status" value="1"/>
</dbReference>
<dbReference type="InterPro" id="IPR017871">
    <property type="entry name" value="ABC_transporter-like_CS"/>
</dbReference>
<comment type="caution">
    <text evidence="17">The sequence shown here is derived from an EMBL/GenBank/DDBJ whole genome shotgun (WGS) entry which is preliminary data.</text>
</comment>
<dbReference type="EMBL" id="JAECZA010000052">
    <property type="protein sequence ID" value="MBH8574025.1"/>
    <property type="molecule type" value="Genomic_DNA"/>
</dbReference>
<proteinExistence type="predicted"/>
<dbReference type="InterPro" id="IPR000595">
    <property type="entry name" value="cNMP-bd_dom"/>
</dbReference>
<dbReference type="Gene3D" id="3.90.70.10">
    <property type="entry name" value="Cysteine proteinases"/>
    <property type="match status" value="1"/>
</dbReference>
<accession>A0A8J7I656</accession>
<protein>
    <submittedName>
        <fullName evidence="17">Peptidase domain-containing ABC transporter</fullName>
    </submittedName>
</protein>
<dbReference type="GO" id="GO:0005886">
    <property type="term" value="C:plasma membrane"/>
    <property type="evidence" value="ECO:0007669"/>
    <property type="project" value="UniProtKB-SubCell"/>
</dbReference>
<dbReference type="InterPro" id="IPR039421">
    <property type="entry name" value="Type_1_exporter"/>
</dbReference>
<evidence type="ECO:0000256" key="7">
    <source>
        <dbReference type="ARBA" id="ARBA00022807"/>
    </source>
</evidence>
<organism evidence="17 18">
    <name type="scientific">Dendronalium phyllosphericum CENA369</name>
    <dbReference type="NCBI Taxonomy" id="1725256"/>
    <lineage>
        <taxon>Bacteria</taxon>
        <taxon>Bacillati</taxon>
        <taxon>Cyanobacteriota</taxon>
        <taxon>Cyanophyceae</taxon>
        <taxon>Nostocales</taxon>
        <taxon>Nostocaceae</taxon>
        <taxon>Dendronalium</taxon>
        <taxon>Dendronalium phyllosphericum</taxon>
    </lineage>
</organism>
<dbReference type="SUPFAM" id="SSF52540">
    <property type="entry name" value="P-loop containing nucleoside triphosphate hydrolases"/>
    <property type="match status" value="1"/>
</dbReference>
<dbReference type="SMART" id="SM00382">
    <property type="entry name" value="AAA"/>
    <property type="match status" value="1"/>
</dbReference>
<dbReference type="SUPFAM" id="SSF51206">
    <property type="entry name" value="cAMP-binding domain-like"/>
    <property type="match status" value="1"/>
</dbReference>
<feature type="compositionally biased region" description="Polar residues" evidence="11">
    <location>
        <begin position="285"/>
        <end position="298"/>
    </location>
</feature>
<feature type="domain" description="Peptidase C39" evidence="16">
    <location>
        <begin position="331"/>
        <end position="450"/>
    </location>
</feature>
<dbReference type="Pfam" id="PF00664">
    <property type="entry name" value="ABC_membrane"/>
    <property type="match status" value="1"/>
</dbReference>
<dbReference type="PROSITE" id="PS50042">
    <property type="entry name" value="CNMP_BINDING_3"/>
    <property type="match status" value="1"/>
</dbReference>
<feature type="region of interest" description="Disordered" evidence="11">
    <location>
        <begin position="249"/>
        <end position="307"/>
    </location>
</feature>
<evidence type="ECO:0000256" key="11">
    <source>
        <dbReference type="SAM" id="MobiDB-lite"/>
    </source>
</evidence>
<dbReference type="CDD" id="cd00038">
    <property type="entry name" value="CAP_ED"/>
    <property type="match status" value="1"/>
</dbReference>
<dbReference type="PROSITE" id="PS50990">
    <property type="entry name" value="PEPTIDASE_C39"/>
    <property type="match status" value="1"/>
</dbReference>
<dbReference type="GO" id="GO:0008234">
    <property type="term" value="F:cysteine-type peptidase activity"/>
    <property type="evidence" value="ECO:0007669"/>
    <property type="project" value="UniProtKB-KW"/>
</dbReference>
<dbReference type="InterPro" id="IPR014710">
    <property type="entry name" value="RmlC-like_jellyroll"/>
</dbReference>
<keyword evidence="2" id="KW-0813">Transport</keyword>
<dbReference type="CDD" id="cd02418">
    <property type="entry name" value="Peptidase_C39B"/>
    <property type="match status" value="1"/>
</dbReference>
<dbReference type="AlphaFoldDB" id="A0A8J7I656"/>
<feature type="domain" description="Cyclic nucleotide-binding" evidence="13">
    <location>
        <begin position="55"/>
        <end position="128"/>
    </location>
</feature>
<dbReference type="InterPro" id="IPR003593">
    <property type="entry name" value="AAA+_ATPase"/>
</dbReference>
<evidence type="ECO:0000259" key="15">
    <source>
        <dbReference type="PROSITE" id="PS50929"/>
    </source>
</evidence>
<keyword evidence="4 12" id="KW-0812">Transmembrane</keyword>
<feature type="transmembrane region" description="Helical" evidence="12">
    <location>
        <begin position="483"/>
        <end position="505"/>
    </location>
</feature>
<dbReference type="InterPro" id="IPR005074">
    <property type="entry name" value="Peptidase_C39"/>
</dbReference>
<dbReference type="FunFam" id="3.40.50.300:FF:000299">
    <property type="entry name" value="ABC transporter ATP-binding protein/permease"/>
    <property type="match status" value="1"/>
</dbReference>
<dbReference type="PANTHER" id="PTHR43394">
    <property type="entry name" value="ATP-DEPENDENT PERMEASE MDL1, MITOCHONDRIAL"/>
    <property type="match status" value="1"/>
</dbReference>
<evidence type="ECO:0000256" key="3">
    <source>
        <dbReference type="ARBA" id="ARBA00022475"/>
    </source>
</evidence>
<name>A0A8J7I656_9NOST</name>
<dbReference type="GO" id="GO:0006508">
    <property type="term" value="P:proteolysis"/>
    <property type="evidence" value="ECO:0007669"/>
    <property type="project" value="InterPro"/>
</dbReference>
<dbReference type="Gene3D" id="2.60.120.10">
    <property type="entry name" value="Jelly Rolls"/>
    <property type="match status" value="1"/>
</dbReference>
<evidence type="ECO:0000259" key="13">
    <source>
        <dbReference type="PROSITE" id="PS50042"/>
    </source>
</evidence>
<evidence type="ECO:0000256" key="9">
    <source>
        <dbReference type="ARBA" id="ARBA00022989"/>
    </source>
</evidence>
<dbReference type="SUPFAM" id="SSF90123">
    <property type="entry name" value="ABC transporter transmembrane region"/>
    <property type="match status" value="1"/>
</dbReference>
<dbReference type="Pfam" id="PF03412">
    <property type="entry name" value="Peptidase_C39"/>
    <property type="match status" value="1"/>
</dbReference>
<keyword evidence="8" id="KW-0067">ATP-binding</keyword>
<evidence type="ECO:0000256" key="8">
    <source>
        <dbReference type="ARBA" id="ARBA00022840"/>
    </source>
</evidence>
<dbReference type="InterPro" id="IPR003439">
    <property type="entry name" value="ABC_transporter-like_ATP-bd"/>
</dbReference>
<dbReference type="PROSITE" id="PS50929">
    <property type="entry name" value="ABC_TM1F"/>
    <property type="match status" value="1"/>
</dbReference>
<keyword evidence="6" id="KW-0378">Hydrolase</keyword>
<dbReference type="Proteomes" id="UP000662314">
    <property type="component" value="Unassembled WGS sequence"/>
</dbReference>
<feature type="domain" description="ABC transmembrane type-1" evidence="15">
    <location>
        <begin position="483"/>
        <end position="762"/>
    </location>
</feature>
<evidence type="ECO:0000259" key="14">
    <source>
        <dbReference type="PROSITE" id="PS50893"/>
    </source>
</evidence>
<evidence type="ECO:0000256" key="6">
    <source>
        <dbReference type="ARBA" id="ARBA00022801"/>
    </source>
</evidence>
<feature type="transmembrane region" description="Helical" evidence="12">
    <location>
        <begin position="549"/>
        <end position="569"/>
    </location>
</feature>
<gene>
    <name evidence="17" type="ORF">I8752_13525</name>
</gene>
<evidence type="ECO:0000259" key="16">
    <source>
        <dbReference type="PROSITE" id="PS50990"/>
    </source>
</evidence>
<dbReference type="PANTHER" id="PTHR43394:SF1">
    <property type="entry name" value="ATP-BINDING CASSETTE SUB-FAMILY B MEMBER 10, MITOCHONDRIAL"/>
    <property type="match status" value="1"/>
</dbReference>
<keyword evidence="7" id="KW-0788">Thiol protease</keyword>
<dbReference type="PROSITE" id="PS00211">
    <property type="entry name" value="ABC_TRANSPORTER_1"/>
    <property type="match status" value="1"/>
</dbReference>
<sequence length="1039" mass="116389">MPSAFSQQQLAQQLTQNLGESLSESEIDMCLAAVEIVEPPVAKQFWQAVAAQAGIYIILGGKVRLLDRFNNLITTLSTGTSFGESTLFPEEKYSAYVARASVNLKLCYVPQAALQEIMHRYPSISDRLKKRAEIWDLLLLRSQNGLLPQNGSVEEVLRALSLFERHTLEIGSFPVNLFKNTKLWLLRRGELLYTDGHTLIPGNIYVCPKPGNWQVTQPTIIYTLKNDDWQTAIQYWPQLAELIKLQQMETGEEDTGTRGGGDTENASQTLPTSSFSASPRRPIPVSSSNIPRLPQSDSQPKRQRRAYFPSPKIKAGQWWGRLTKRYPFFEQQSASDCGAACLVMISRYWGKRLSVNRLREQANVSRGGASLRGLTVAAESIGFTTRPVKASLDRLAQQSLPAIAHWEGKHYIVVYEINKKQVIVGDPAIGQRTLTHAEFKAGWTGYALLLQPTPLLKDTEEATTTLWQFFDLVKPHSRVLLEVFVASVLIQIFGLITPLFTQLLLDRVIVQGSTLTLNAVGLGLIIFGLFRVGINGLRQYLLDHTANRISLALLVGFIKHTFRLPLSFFESRYVGDIVSRVQENQKIQRFLTGEALSITLDLLTVFIYVGLMFWYSWQMALFSLLIVPPFVLLALIATPFLRRISREVFNASANENSYLIQSLTGIRSIRSMAIEQTVRWHWEELLNNVIKKTFSGQIVSNQLQIFSSAIESLVTTALLWFGAWLVIQNQLTIGQLVAFNMLLGNIIRPFQRIVVLWNQLQEVIISTERINDVLEAEPEEDLHSSPRQILPRLRGHIRFENVTFRYHPESDANVLENLSFEILPEQTVAVVGRSGSGKTTLSKLILGLYPPTDGKVLIDAQDVTSIALRSLRSQIGVVDQDTFLFGGTIRENISIAHPEATLEEIIEAARLAGANDFIQQLPGGYETQIGEGGGMLSGGQRQRLAIARALLGNPRLLLLDEATSHLDAESERIIQNHLKTILKGRTSLIIAHRLSTVRHADQILVLDRGLLVESGTHDELIARKGHYFYLNQQQLAPTG</sequence>
<dbReference type="PROSITE" id="PS50893">
    <property type="entry name" value="ABC_TRANSPORTER_2"/>
    <property type="match status" value="1"/>
</dbReference>
<dbReference type="Pfam" id="PF00027">
    <property type="entry name" value="cNMP_binding"/>
    <property type="match status" value="1"/>
</dbReference>
<evidence type="ECO:0000313" key="17">
    <source>
        <dbReference type="EMBL" id="MBH8574025.1"/>
    </source>
</evidence>
<feature type="transmembrane region" description="Helical" evidence="12">
    <location>
        <begin position="590"/>
        <end position="615"/>
    </location>
</feature>
<dbReference type="GO" id="GO:0016887">
    <property type="term" value="F:ATP hydrolysis activity"/>
    <property type="evidence" value="ECO:0007669"/>
    <property type="project" value="InterPro"/>
</dbReference>
<evidence type="ECO:0000256" key="10">
    <source>
        <dbReference type="ARBA" id="ARBA00023136"/>
    </source>
</evidence>
<dbReference type="InterPro" id="IPR036640">
    <property type="entry name" value="ABC1_TM_sf"/>
</dbReference>
<dbReference type="GO" id="GO:0015421">
    <property type="term" value="F:ABC-type oligopeptide transporter activity"/>
    <property type="evidence" value="ECO:0007669"/>
    <property type="project" value="TreeGrafter"/>
</dbReference>
<dbReference type="InterPro" id="IPR018490">
    <property type="entry name" value="cNMP-bd_dom_sf"/>
</dbReference>
<dbReference type="Gene3D" id="3.40.50.300">
    <property type="entry name" value="P-loop containing nucleotide triphosphate hydrolases"/>
    <property type="match status" value="1"/>
</dbReference>
<evidence type="ECO:0000313" key="18">
    <source>
        <dbReference type="Proteomes" id="UP000662314"/>
    </source>
</evidence>
<evidence type="ECO:0000256" key="1">
    <source>
        <dbReference type="ARBA" id="ARBA00004651"/>
    </source>
</evidence>
<evidence type="ECO:0000256" key="5">
    <source>
        <dbReference type="ARBA" id="ARBA00022741"/>
    </source>
</evidence>
<evidence type="ECO:0000256" key="4">
    <source>
        <dbReference type="ARBA" id="ARBA00022692"/>
    </source>
</evidence>
<feature type="compositionally biased region" description="Polar residues" evidence="11">
    <location>
        <begin position="265"/>
        <end position="277"/>
    </location>
</feature>
<evidence type="ECO:0000256" key="2">
    <source>
        <dbReference type="ARBA" id="ARBA00022448"/>
    </source>
</evidence>
<dbReference type="InterPro" id="IPR011527">
    <property type="entry name" value="ABC1_TM_dom"/>
</dbReference>
<comment type="subcellular location">
    <subcellularLocation>
        <location evidence="1">Cell membrane</location>
        <topology evidence="1">Multi-pass membrane protein</topology>
    </subcellularLocation>
</comment>
<keyword evidence="9 12" id="KW-1133">Transmembrane helix</keyword>
<feature type="transmembrane region" description="Helical" evidence="12">
    <location>
        <begin position="705"/>
        <end position="727"/>
    </location>
</feature>
<feature type="domain" description="ABC transporter" evidence="14">
    <location>
        <begin position="797"/>
        <end position="1033"/>
    </location>
</feature>
<keyword evidence="10 12" id="KW-0472">Membrane</keyword>
<feature type="transmembrane region" description="Helical" evidence="12">
    <location>
        <begin position="621"/>
        <end position="641"/>
    </location>
</feature>
<reference evidence="17 18" key="1">
    <citation type="journal article" date="2021" name="Int. J. Syst. Evol. Microbiol.">
        <title>Amazonocrinis nigriterrae gen. nov., sp. nov., Atlanticothrix silvestris gen. nov., sp. nov. and Dendronalium phyllosphericum gen. nov., sp. nov., nostocacean cyanobacteria from Brazilian environments.</title>
        <authorList>
            <person name="Alvarenga D.O."/>
            <person name="Andreote A.P.D."/>
            <person name="Branco L.H.Z."/>
            <person name="Delbaje E."/>
            <person name="Cruz R.B."/>
            <person name="Varani A.M."/>
            <person name="Fiore M.F."/>
        </authorList>
    </citation>
    <scope>NUCLEOTIDE SEQUENCE [LARGE SCALE GENOMIC DNA]</scope>
    <source>
        <strain evidence="17 18">CENA369</strain>
    </source>
</reference>
<keyword evidence="5" id="KW-0547">Nucleotide-binding</keyword>
<dbReference type="CDD" id="cd18568">
    <property type="entry name" value="ABC_6TM_HetC_like"/>
    <property type="match status" value="1"/>
</dbReference>